<reference evidence="3 4" key="1">
    <citation type="submission" date="2017-07" db="EMBL/GenBank/DDBJ databases">
        <authorList>
            <person name="Talla V."/>
            <person name="Backstrom N."/>
        </authorList>
    </citation>
    <scope>NUCLEOTIDE SEQUENCE [LARGE SCALE GENOMIC DNA]</scope>
</reference>
<protein>
    <recommendedName>
        <fullName evidence="2">CHCH domain-containing protein</fullName>
    </recommendedName>
</protein>
<dbReference type="GO" id="GO:0005739">
    <property type="term" value="C:mitochondrion"/>
    <property type="evidence" value="ECO:0007669"/>
    <property type="project" value="TreeGrafter"/>
</dbReference>
<dbReference type="EMBL" id="FZQP02000670">
    <property type="protein sequence ID" value="VVC89961.1"/>
    <property type="molecule type" value="Genomic_DNA"/>
</dbReference>
<dbReference type="PANTHER" id="PTHR13523:SF2">
    <property type="entry name" value="COILED-COIL-HELIX-COILED-COIL-HELIX DOMAIN CONTAINING 2, ISOFORM A-RELATED"/>
    <property type="match status" value="1"/>
</dbReference>
<dbReference type="GO" id="GO:0005634">
    <property type="term" value="C:nucleus"/>
    <property type="evidence" value="ECO:0007669"/>
    <property type="project" value="TreeGrafter"/>
</dbReference>
<organism evidence="3 4">
    <name type="scientific">Leptidea sinapis</name>
    <dbReference type="NCBI Taxonomy" id="189913"/>
    <lineage>
        <taxon>Eukaryota</taxon>
        <taxon>Metazoa</taxon>
        <taxon>Ecdysozoa</taxon>
        <taxon>Arthropoda</taxon>
        <taxon>Hexapoda</taxon>
        <taxon>Insecta</taxon>
        <taxon>Pterygota</taxon>
        <taxon>Neoptera</taxon>
        <taxon>Endopterygota</taxon>
        <taxon>Lepidoptera</taxon>
        <taxon>Glossata</taxon>
        <taxon>Ditrysia</taxon>
        <taxon>Papilionoidea</taxon>
        <taxon>Pieridae</taxon>
        <taxon>Dismorphiinae</taxon>
        <taxon>Leptidea</taxon>
    </lineage>
</organism>
<dbReference type="InterPro" id="IPR055304">
    <property type="entry name" value="CHCHD2/10-like"/>
</dbReference>
<dbReference type="GO" id="GO:0007005">
    <property type="term" value="P:mitochondrion organization"/>
    <property type="evidence" value="ECO:0007669"/>
    <property type="project" value="InterPro"/>
</dbReference>
<evidence type="ECO:0000256" key="1">
    <source>
        <dbReference type="ARBA" id="ARBA00023157"/>
    </source>
</evidence>
<keyword evidence="4" id="KW-1185">Reference proteome</keyword>
<feature type="domain" description="CHCH" evidence="2">
    <location>
        <begin position="39"/>
        <end position="70"/>
    </location>
</feature>
<accession>A0A5E4PVB5</accession>
<dbReference type="Proteomes" id="UP000324832">
    <property type="component" value="Unassembled WGS sequence"/>
</dbReference>
<gene>
    <name evidence="3" type="ORF">LSINAPIS_LOCUS2982</name>
</gene>
<sequence length="75" mass="8501">MVAFIVVEAAVNLLNNRLLNHHRQPTTNTSIINKPQGPCAWEIKQFTECAQQKHDLSLCEGLNEALRQCKVNNNM</sequence>
<dbReference type="Pfam" id="PF06747">
    <property type="entry name" value="CHCH"/>
    <property type="match status" value="1"/>
</dbReference>
<evidence type="ECO:0000259" key="2">
    <source>
        <dbReference type="Pfam" id="PF06747"/>
    </source>
</evidence>
<evidence type="ECO:0000313" key="4">
    <source>
        <dbReference type="Proteomes" id="UP000324832"/>
    </source>
</evidence>
<keyword evidence="1" id="KW-1015">Disulfide bond</keyword>
<name>A0A5E4PVB5_9NEOP</name>
<dbReference type="PANTHER" id="PTHR13523">
    <property type="entry name" value="COILED-COIL-HELIX-COILED-COIL-HELIX DOMAIN CONTAINING 2/NUR77"/>
    <property type="match status" value="1"/>
</dbReference>
<dbReference type="AlphaFoldDB" id="A0A5E4PVB5"/>
<evidence type="ECO:0000313" key="3">
    <source>
        <dbReference type="EMBL" id="VVC89961.1"/>
    </source>
</evidence>
<proteinExistence type="predicted"/>
<dbReference type="InterPro" id="IPR010625">
    <property type="entry name" value="CHCH"/>
</dbReference>